<reference evidence="2 3" key="1">
    <citation type="submission" date="2023-09" db="EMBL/GenBank/DDBJ databases">
        <authorList>
            <person name="Rey-Velasco X."/>
        </authorList>
    </citation>
    <scope>NUCLEOTIDE SEQUENCE [LARGE SCALE GENOMIC DNA]</scope>
    <source>
        <strain evidence="2 3">F390</strain>
    </source>
</reference>
<feature type="domain" description="DUF6692" evidence="1">
    <location>
        <begin position="6"/>
        <end position="43"/>
    </location>
</feature>
<sequence length="46" mass="4947">MATAPRALGGESNAGLQTMEMIVVPPEADDEIGYRGYVQCFEGNRT</sequence>
<dbReference type="Proteomes" id="UP001259803">
    <property type="component" value="Unassembled WGS sequence"/>
</dbReference>
<comment type="caution">
    <text evidence="2">The sequence shown here is derived from an EMBL/GenBank/DDBJ whole genome shotgun (WGS) entry which is preliminary data.</text>
</comment>
<dbReference type="EMBL" id="JAVRHS010000007">
    <property type="protein sequence ID" value="MDT0576467.1"/>
    <property type="molecule type" value="Genomic_DNA"/>
</dbReference>
<protein>
    <recommendedName>
        <fullName evidence="1">DUF6692 domain-containing protein</fullName>
    </recommendedName>
</protein>
<dbReference type="RefSeq" id="WP_311341043.1">
    <property type="nucleotide sequence ID" value="NZ_JAVRHS010000007.1"/>
</dbReference>
<organism evidence="2 3">
    <name type="scientific">Croceicoccus esteveae</name>
    <dbReference type="NCBI Taxonomy" id="3075597"/>
    <lineage>
        <taxon>Bacteria</taxon>
        <taxon>Pseudomonadati</taxon>
        <taxon>Pseudomonadota</taxon>
        <taxon>Alphaproteobacteria</taxon>
        <taxon>Sphingomonadales</taxon>
        <taxon>Erythrobacteraceae</taxon>
        <taxon>Croceicoccus</taxon>
    </lineage>
</organism>
<dbReference type="Pfam" id="PF20402">
    <property type="entry name" value="DUF6692"/>
    <property type="match status" value="1"/>
</dbReference>
<evidence type="ECO:0000259" key="1">
    <source>
        <dbReference type="Pfam" id="PF20402"/>
    </source>
</evidence>
<keyword evidence="3" id="KW-1185">Reference proteome</keyword>
<proteinExistence type="predicted"/>
<name>A0ABU2ZLZ9_9SPHN</name>
<evidence type="ECO:0000313" key="2">
    <source>
        <dbReference type="EMBL" id="MDT0576467.1"/>
    </source>
</evidence>
<accession>A0ABU2ZLZ9</accession>
<evidence type="ECO:0000313" key="3">
    <source>
        <dbReference type="Proteomes" id="UP001259803"/>
    </source>
</evidence>
<dbReference type="InterPro" id="IPR046514">
    <property type="entry name" value="DUF6692"/>
</dbReference>
<gene>
    <name evidence="2" type="ORF">RM533_09725</name>
</gene>